<keyword evidence="2" id="KW-1185">Reference proteome</keyword>
<accession>A0ABY7RU15</accession>
<dbReference type="EMBL" id="CP116221">
    <property type="protein sequence ID" value="WCO00272.1"/>
    <property type="molecule type" value="Genomic_DNA"/>
</dbReference>
<evidence type="ECO:0000313" key="1">
    <source>
        <dbReference type="EMBL" id="WCO00272.1"/>
    </source>
</evidence>
<dbReference type="Proteomes" id="UP001202717">
    <property type="component" value="Chromosome"/>
</dbReference>
<reference evidence="1 2" key="1">
    <citation type="submission" date="2023-01" db="EMBL/GenBank/DDBJ databases">
        <title>Psychroserpens ponticola sp. nov., isolated from seawater.</title>
        <authorList>
            <person name="Kristyanto S."/>
            <person name="Jung J."/>
            <person name="Kim J.M."/>
            <person name="Jeon C.O."/>
        </authorList>
    </citation>
    <scope>NUCLEOTIDE SEQUENCE [LARGE SCALE GENOMIC DNA]</scope>
    <source>
        <strain evidence="1 2">MSW6</strain>
    </source>
</reference>
<sequence>MSCLENSKGNKTLSILLLMILFYSCGIKKEKIYGTYKTHKKNVRQLTLNLKSDYTYDLLLEASMTYDSIYGKYLIKGNEIILLINRKEDILHKVFSDSVKVSLLNQRKLQILKETLKKE</sequence>
<organism evidence="1 2">
    <name type="scientific">Psychroserpens ponticola</name>
    <dbReference type="NCBI Taxonomy" id="2932268"/>
    <lineage>
        <taxon>Bacteria</taxon>
        <taxon>Pseudomonadati</taxon>
        <taxon>Bacteroidota</taxon>
        <taxon>Flavobacteriia</taxon>
        <taxon>Flavobacteriales</taxon>
        <taxon>Flavobacteriaceae</taxon>
        <taxon>Psychroserpens</taxon>
    </lineage>
</organism>
<evidence type="ECO:0008006" key="3">
    <source>
        <dbReference type="Google" id="ProtNLM"/>
    </source>
</evidence>
<proteinExistence type="predicted"/>
<evidence type="ECO:0000313" key="2">
    <source>
        <dbReference type="Proteomes" id="UP001202717"/>
    </source>
</evidence>
<dbReference type="RefSeq" id="WP_249997298.1">
    <property type="nucleotide sequence ID" value="NZ_CP116221.1"/>
</dbReference>
<name>A0ABY7RU15_9FLAO</name>
<gene>
    <name evidence="1" type="ORF">MUN68_009320</name>
</gene>
<protein>
    <recommendedName>
        <fullName evidence="3">DUF4296 domain-containing protein</fullName>
    </recommendedName>
</protein>